<name>A0ABT5D7A4_9BACT</name>
<feature type="region of interest" description="Disordered" evidence="1">
    <location>
        <begin position="319"/>
        <end position="338"/>
    </location>
</feature>
<feature type="transmembrane region" description="Helical" evidence="2">
    <location>
        <begin position="385"/>
        <end position="403"/>
    </location>
</feature>
<accession>A0ABT5D7A4</accession>
<dbReference type="EMBL" id="JAQNDM010000002">
    <property type="protein sequence ID" value="MDC0709545.1"/>
    <property type="molecule type" value="Genomic_DNA"/>
</dbReference>
<dbReference type="Proteomes" id="UP001221838">
    <property type="component" value="Unassembled WGS sequence"/>
</dbReference>
<keyword evidence="2" id="KW-0472">Membrane</keyword>
<gene>
    <name evidence="3" type="ORF">POL68_13830</name>
</gene>
<evidence type="ECO:0000256" key="2">
    <source>
        <dbReference type="SAM" id="Phobius"/>
    </source>
</evidence>
<evidence type="ECO:0000256" key="1">
    <source>
        <dbReference type="SAM" id="MobiDB-lite"/>
    </source>
</evidence>
<feature type="transmembrane region" description="Helical" evidence="2">
    <location>
        <begin position="457"/>
        <end position="480"/>
    </location>
</feature>
<feature type="transmembrane region" description="Helical" evidence="2">
    <location>
        <begin position="486"/>
        <end position="504"/>
    </location>
</feature>
<keyword evidence="2" id="KW-0812">Transmembrane</keyword>
<organism evidence="3 4">
    <name type="scientific">Stigmatella ashevillensis</name>
    <dbReference type="NCBI Taxonomy" id="2995309"/>
    <lineage>
        <taxon>Bacteria</taxon>
        <taxon>Pseudomonadati</taxon>
        <taxon>Myxococcota</taxon>
        <taxon>Myxococcia</taxon>
        <taxon>Myxococcales</taxon>
        <taxon>Cystobacterineae</taxon>
        <taxon>Archangiaceae</taxon>
        <taxon>Stigmatella</taxon>
    </lineage>
</organism>
<feature type="transmembrane region" description="Helical" evidence="2">
    <location>
        <begin position="423"/>
        <end position="445"/>
    </location>
</feature>
<protein>
    <submittedName>
        <fullName evidence="3">Uncharacterized protein</fullName>
    </submittedName>
</protein>
<reference evidence="3 4" key="1">
    <citation type="submission" date="2022-11" db="EMBL/GenBank/DDBJ databases">
        <title>Minimal conservation of predation-associated metabolite biosynthetic gene clusters underscores biosynthetic potential of Myxococcota including descriptions for ten novel species: Archangium lansinium sp. nov., Myxococcus landrumus sp. nov., Nannocystis bai.</title>
        <authorList>
            <person name="Ahearne A."/>
            <person name="Stevens C."/>
            <person name="Dowd S."/>
        </authorList>
    </citation>
    <scope>NUCLEOTIDE SEQUENCE [LARGE SCALE GENOMIC DNA]</scope>
    <source>
        <strain evidence="3 4">NCWAL01</strain>
    </source>
</reference>
<feature type="compositionally biased region" description="Low complexity" evidence="1">
    <location>
        <begin position="329"/>
        <end position="338"/>
    </location>
</feature>
<dbReference type="RefSeq" id="WP_272138185.1">
    <property type="nucleotide sequence ID" value="NZ_JAQNDM010000002.1"/>
</dbReference>
<proteinExistence type="predicted"/>
<keyword evidence="4" id="KW-1185">Reference proteome</keyword>
<evidence type="ECO:0000313" key="3">
    <source>
        <dbReference type="EMBL" id="MDC0709545.1"/>
    </source>
</evidence>
<feature type="transmembrane region" description="Helical" evidence="2">
    <location>
        <begin position="356"/>
        <end position="373"/>
    </location>
</feature>
<evidence type="ECO:0000313" key="4">
    <source>
        <dbReference type="Proteomes" id="UP001221838"/>
    </source>
</evidence>
<keyword evidence="2" id="KW-1133">Transmembrane helix</keyword>
<comment type="caution">
    <text evidence="3">The sequence shown here is derived from an EMBL/GenBank/DDBJ whole genome shotgun (WGS) entry which is preliminary data.</text>
</comment>
<sequence length="510" mass="54251">MKKLLVFVVLLAVGAGAAYHFGYLERLGLGGLRVRFIPKDPALLSYFAPDTRELLLVQATELDFRLARESQDKLVQEAKDFHAKTGIDARKDVDALAVALGLGVVRGHFEWSRLSAFLQSEGYVLTELGGVPAAVKPQAADVALDGRYLLIGPQGELEQALSRKRQGQGLGNGSPLVKALDDIGWTHALVGGVLSGSPLASFQDNVGLSAEFLLAALDTVAEGIDVRGIAGAGGRFQGEVLRVALEVMRKALVAGAGLDSSPQARTLRTSLEAATLETDAQGRVRGTLRLPYMLADQASANLSRASLPQAFQTWGQTFKNEEPAPSGQPSADPRPSASPAVTAVAAPVLLDWKPPVLGLILLVFALVTMGAQTRPGMFNVLLHPLFLLPFLVTTLGVFVFRWTGHAGGAFDVLALPMPEWHRFVSLPVAQPLALSATVPMVFALLSAPIRVLRRFAAGLGVGFSAYLAVKAFAGTHLPLIPPAYTLFWYAGNALAALLMARLCLPPRRAK</sequence>